<dbReference type="Proteomes" id="UP000049828">
    <property type="component" value="Unassembled WGS sequence"/>
</dbReference>
<dbReference type="SUPFAM" id="SSF48537">
    <property type="entry name" value="Phospholipase C/P1 nuclease"/>
    <property type="match status" value="1"/>
</dbReference>
<feature type="domain" description="Phospholipase C/D" evidence="1">
    <location>
        <begin position="5"/>
        <end position="160"/>
    </location>
</feature>
<dbReference type="GO" id="GO:0016788">
    <property type="term" value="F:hydrolase activity, acting on ester bonds"/>
    <property type="evidence" value="ECO:0007669"/>
    <property type="project" value="InterPro"/>
</dbReference>
<proteinExistence type="predicted"/>
<gene>
    <name evidence="2" type="ORF">RIL183_05561</name>
</gene>
<name>A0A0M6WRJ3_9FIRM</name>
<organism evidence="2 3">
    <name type="scientific">Roseburia inulinivorans</name>
    <dbReference type="NCBI Taxonomy" id="360807"/>
    <lineage>
        <taxon>Bacteria</taxon>
        <taxon>Bacillati</taxon>
        <taxon>Bacillota</taxon>
        <taxon>Clostridia</taxon>
        <taxon>Lachnospirales</taxon>
        <taxon>Lachnospiraceae</taxon>
        <taxon>Roseburia</taxon>
    </lineage>
</organism>
<dbReference type="Pfam" id="PF00882">
    <property type="entry name" value="Zn_dep_PLPC"/>
    <property type="match status" value="1"/>
</dbReference>
<evidence type="ECO:0000313" key="3">
    <source>
        <dbReference type="Proteomes" id="UP000049828"/>
    </source>
</evidence>
<dbReference type="InterPro" id="IPR029002">
    <property type="entry name" value="PLPC/GPLD1"/>
</dbReference>
<dbReference type="RefSeq" id="WP_021923816.1">
    <property type="nucleotide sequence ID" value="NZ_CVRS01000080.1"/>
</dbReference>
<protein>
    <recommendedName>
        <fullName evidence="1">Phospholipase C/D domain-containing protein</fullName>
    </recommendedName>
</protein>
<reference evidence="3" key="1">
    <citation type="submission" date="2015-05" db="EMBL/GenBank/DDBJ databases">
        <authorList>
            <consortium name="Pathogen Informatics"/>
        </authorList>
    </citation>
    <scope>NUCLEOTIDE SEQUENCE [LARGE SCALE GENOMIC DNA]</scope>
    <source>
        <strain evidence="3">L1-83</strain>
    </source>
</reference>
<dbReference type="EMBL" id="CVRS01000080">
    <property type="protein sequence ID" value="CRL40280.1"/>
    <property type="molecule type" value="Genomic_DNA"/>
</dbReference>
<dbReference type="InterPro" id="IPR008947">
    <property type="entry name" value="PLipase_C/P1_nuclease_dom_sf"/>
</dbReference>
<keyword evidence="3" id="KW-1185">Reference proteome</keyword>
<dbReference type="OrthoDB" id="2878022at2"/>
<dbReference type="AlphaFoldDB" id="A0A0M6WRJ3"/>
<accession>A0A0M6WRJ3</accession>
<evidence type="ECO:0000259" key="1">
    <source>
        <dbReference type="Pfam" id="PF00882"/>
    </source>
</evidence>
<sequence>MRKKSHISLARYIVNNMEDNDLKKHKLSFYIGSVLPDIKPSFVYKRHEMDGTYPDIRRHIERLSEGRKLVEKKKGRKYYMDLGQISHYLADYFTYPHNKIYPGSLKDHCSYEEKLKRDLRRYIRTDAAKPHKADHLEFKNAKNLCDFIQKSHDDYLVRKHDVEDDIHHIVEVNYKAMETMIHLLAEKRAEFRLKHS</sequence>
<dbReference type="STRING" id="360807.ERS852392_01913"/>
<evidence type="ECO:0000313" key="2">
    <source>
        <dbReference type="EMBL" id="CRL40280.1"/>
    </source>
</evidence>